<keyword evidence="4" id="KW-0325">Glycoprotein</keyword>
<dbReference type="InterPro" id="IPR039005">
    <property type="entry name" value="CSPG_rpt"/>
</dbReference>
<evidence type="ECO:0000256" key="3">
    <source>
        <dbReference type="ARBA" id="ARBA00022737"/>
    </source>
</evidence>
<dbReference type="PANTHER" id="PTHR45739:SF7">
    <property type="entry name" value="FRAS1-RELATED EXTRACELLULAR MATRIX PROTEIN 1"/>
    <property type="match status" value="1"/>
</dbReference>
<sequence length="853" mass="95772">MSSLNWGGPSALLLLLLGWASPTFISLNRGVRVMKGSSAFLSGDDLKFAIPKEKDACKVEVVMNEPMTQRVGKLTPQVFDCHFLPNEVKYIHNGCPILDEDTVKLRLYRFTETDTFTETFILRVYLLEPDCNIIRRSDNVLEVSEFYGLSPAIDKNLLRFDYERTPGLECTVRLDPVGSRLPAHGQMVLLEPRPEKPRGDQPHSFFPESQLGTELRCPGGNCALGLKKMGSANVSCEEFLLMGLHYQHTAAPSPNIDYISIQLDLTDGRSKIVYKSESAWLPVYIRAGFPNQIPRASFMAMFTLEVDQFILTSLTPSVLDCEEDETPKPLLVFNITKAPLDGYVTHLWDHTRRVSSFTWKDLSDLQIAYQPPNSSHSVRRHYELEVEVYDFFFERSAPITVHISIRTADTNAPRVSWNTGLSLLEGQSRAITWEQFQIVDNDDIHAVRLVTVGGLQHGRLTLRGGKGFLFTVADLQAGVVRYHHDDSDSTKDFVIFRIFDGQHSIHHKFPINILPKDDSPPFLISNVVIELEEGQTILIQGSMLKASDMDSSDDYIFFNITKPPQAGEIMKKPGPGLIGYPVPGFLQRDLFNGIIYYRHFGGEIFEDSFEFVLWDSHEPPNLSVPQVVTIHITPVDDQLPKEAPGVSRHLVVKETEVAYITKKHLHFIDTEYDSELLYTITTPPFFSLSHRHLDAGKLFMVDSVPKLTKNPAALGLGSFTQHAVNHMKVAYMPPMQDIGLHPGRVQFAFSISNQHGGTLHGICFNITVLPVDNQVPEVFTNTLRVTEGGQCIISTENVLVSDVDTELDNIYLSLQRPPQHGSVELDGFPLNTGGTFSLGDLHALKVRLEQFLD</sequence>
<feature type="signal peptide" evidence="6">
    <location>
        <begin position="1"/>
        <end position="22"/>
    </location>
</feature>
<keyword evidence="2 6" id="KW-0732">Signal</keyword>
<accession>A0A9X9LS81</accession>
<keyword evidence="9" id="KW-1185">Reference proteome</keyword>
<gene>
    <name evidence="8" type="ORF">BN2614_LOCUS3</name>
</gene>
<evidence type="ECO:0000313" key="9">
    <source>
        <dbReference type="Proteomes" id="UP000269945"/>
    </source>
</evidence>
<name>A0A9X9LS81_GULGU</name>
<dbReference type="PANTHER" id="PTHR45739">
    <property type="entry name" value="MATRIX PROTEIN, PUTATIVE-RELATED"/>
    <property type="match status" value="1"/>
</dbReference>
<reference evidence="8 9" key="1">
    <citation type="submission" date="2018-10" db="EMBL/GenBank/DDBJ databases">
        <authorList>
            <person name="Ekblom R."/>
            <person name="Jareborg N."/>
        </authorList>
    </citation>
    <scope>NUCLEOTIDE SEQUENCE [LARGE SCALE GENOMIC DNA]</scope>
    <source>
        <tissue evidence="8">Muscle</tissue>
    </source>
</reference>
<feature type="repeat" description="CSPG" evidence="5">
    <location>
        <begin position="520"/>
        <end position="614"/>
    </location>
</feature>
<feature type="non-terminal residue" evidence="8">
    <location>
        <position position="1"/>
    </location>
</feature>
<dbReference type="Pfam" id="PF16184">
    <property type="entry name" value="Cadherin_3"/>
    <property type="match status" value="4"/>
</dbReference>
<evidence type="ECO:0000256" key="6">
    <source>
        <dbReference type="SAM" id="SignalP"/>
    </source>
</evidence>
<evidence type="ECO:0000313" key="8">
    <source>
        <dbReference type="EMBL" id="VCW84426.1"/>
    </source>
</evidence>
<keyword evidence="1" id="KW-0479">Metal-binding</keyword>
<evidence type="ECO:0000259" key="7">
    <source>
        <dbReference type="Pfam" id="PF19309"/>
    </source>
</evidence>
<dbReference type="PROSITE" id="PS51854">
    <property type="entry name" value="CSPG"/>
    <property type="match status" value="5"/>
</dbReference>
<comment type="caution">
    <text evidence="8">The sequence shown here is derived from an EMBL/GenBank/DDBJ whole genome shotgun (WGS) entry which is preliminary data.</text>
</comment>
<feature type="domain" description="FRAS1-related extracellular matrix protein N-terminal" evidence="7">
    <location>
        <begin position="27"/>
        <end position="190"/>
    </location>
</feature>
<dbReference type="AlphaFoldDB" id="A0A9X9LS81"/>
<keyword evidence="3" id="KW-0677">Repeat</keyword>
<feature type="repeat" description="CSPG" evidence="5">
    <location>
        <begin position="774"/>
        <end position="853"/>
    </location>
</feature>
<evidence type="ECO:0000256" key="2">
    <source>
        <dbReference type="ARBA" id="ARBA00022729"/>
    </source>
</evidence>
<evidence type="ECO:0000256" key="4">
    <source>
        <dbReference type="ARBA" id="ARBA00023180"/>
    </source>
</evidence>
<proteinExistence type="predicted"/>
<feature type="chain" id="PRO_5040840510" description="FRAS1-related extracellular matrix protein N-terminal domain-containing protein" evidence="6">
    <location>
        <begin position="23"/>
        <end position="853"/>
    </location>
</feature>
<feature type="repeat" description="CSPG" evidence="5">
    <location>
        <begin position="641"/>
        <end position="752"/>
    </location>
</feature>
<evidence type="ECO:0000256" key="5">
    <source>
        <dbReference type="PROSITE-ProRule" id="PRU01201"/>
    </source>
</evidence>
<dbReference type="Proteomes" id="UP000269945">
    <property type="component" value="Unassembled WGS sequence"/>
</dbReference>
<feature type="repeat" description="CSPG" evidence="5">
    <location>
        <begin position="412"/>
        <end position="499"/>
    </location>
</feature>
<dbReference type="InterPro" id="IPR051561">
    <property type="entry name" value="FRAS1_ECM"/>
</dbReference>
<dbReference type="GO" id="GO:0009653">
    <property type="term" value="P:anatomical structure morphogenesis"/>
    <property type="evidence" value="ECO:0007669"/>
    <property type="project" value="TreeGrafter"/>
</dbReference>
<organism evidence="8 9">
    <name type="scientific">Gulo gulo</name>
    <name type="common">Wolverine</name>
    <name type="synonym">Gluton</name>
    <dbReference type="NCBI Taxonomy" id="48420"/>
    <lineage>
        <taxon>Eukaryota</taxon>
        <taxon>Metazoa</taxon>
        <taxon>Chordata</taxon>
        <taxon>Craniata</taxon>
        <taxon>Vertebrata</taxon>
        <taxon>Euteleostomi</taxon>
        <taxon>Mammalia</taxon>
        <taxon>Eutheria</taxon>
        <taxon>Laurasiatheria</taxon>
        <taxon>Carnivora</taxon>
        <taxon>Caniformia</taxon>
        <taxon>Musteloidea</taxon>
        <taxon>Mustelidae</taxon>
        <taxon>Guloninae</taxon>
        <taxon>Gulo</taxon>
    </lineage>
</organism>
<dbReference type="InterPro" id="IPR045658">
    <property type="entry name" value="FRAS1-rel_N"/>
</dbReference>
<dbReference type="Pfam" id="PF19309">
    <property type="entry name" value="Frem_N"/>
    <property type="match status" value="1"/>
</dbReference>
<evidence type="ECO:0000256" key="1">
    <source>
        <dbReference type="ARBA" id="ARBA00022723"/>
    </source>
</evidence>
<dbReference type="GO" id="GO:0046872">
    <property type="term" value="F:metal ion binding"/>
    <property type="evidence" value="ECO:0007669"/>
    <property type="project" value="UniProtKB-KW"/>
</dbReference>
<protein>
    <recommendedName>
        <fullName evidence="7">FRAS1-related extracellular matrix protein N-terminal domain-containing protein</fullName>
    </recommendedName>
</protein>
<feature type="repeat" description="CSPG" evidence="5">
    <location>
        <begin position="295"/>
        <end position="387"/>
    </location>
</feature>
<dbReference type="EMBL" id="CYRY02014239">
    <property type="protein sequence ID" value="VCW84426.1"/>
    <property type="molecule type" value="Genomic_DNA"/>
</dbReference>